<dbReference type="InterPro" id="IPR018357">
    <property type="entry name" value="Hexapep_transf_CS"/>
</dbReference>
<dbReference type="OrthoDB" id="9815592at2"/>
<evidence type="ECO:0000256" key="2">
    <source>
        <dbReference type="ARBA" id="ARBA00022458"/>
    </source>
</evidence>
<dbReference type="GO" id="GO:0008870">
    <property type="term" value="F:galactoside O-acetyltransferase activity"/>
    <property type="evidence" value="ECO:0007669"/>
    <property type="project" value="TreeGrafter"/>
</dbReference>
<evidence type="ECO:0000256" key="3">
    <source>
        <dbReference type="ARBA" id="ARBA00022679"/>
    </source>
</evidence>
<gene>
    <name evidence="9" type="ORF">EDC52_102246</name>
</gene>
<dbReference type="CDD" id="cd03357">
    <property type="entry name" value="LbH_MAT_GAT"/>
    <property type="match status" value="1"/>
</dbReference>
<dbReference type="SMART" id="SM01266">
    <property type="entry name" value="Mac"/>
    <property type="match status" value="1"/>
</dbReference>
<keyword evidence="5 7" id="KW-0012">Acyltransferase</keyword>
<proteinExistence type="inferred from homology"/>
<dbReference type="Pfam" id="PF00132">
    <property type="entry name" value="Hexapep"/>
    <property type="match status" value="1"/>
</dbReference>
<comment type="function">
    <text evidence="6">Acetyltransferase implicated in the O-acetylation of Nod factors.</text>
</comment>
<protein>
    <recommendedName>
        <fullName evidence="7">Acetyltransferase</fullName>
        <ecNumber evidence="7">2.3.1.-</ecNumber>
    </recommendedName>
</protein>
<dbReference type="Pfam" id="PF12464">
    <property type="entry name" value="Mac"/>
    <property type="match status" value="1"/>
</dbReference>
<name>A0A4R3Z3P1_9GAMM</name>
<keyword evidence="4" id="KW-0677">Repeat</keyword>
<keyword evidence="10" id="KW-1185">Reference proteome</keyword>
<dbReference type="SUPFAM" id="SSF51161">
    <property type="entry name" value="Trimeric LpxA-like enzymes"/>
    <property type="match status" value="1"/>
</dbReference>
<dbReference type="PROSITE" id="PS00101">
    <property type="entry name" value="HEXAPEP_TRANSFERASES"/>
    <property type="match status" value="1"/>
</dbReference>
<organism evidence="9 10">
    <name type="scientific">Biostraticola tofi</name>
    <dbReference type="NCBI Taxonomy" id="466109"/>
    <lineage>
        <taxon>Bacteria</taxon>
        <taxon>Pseudomonadati</taxon>
        <taxon>Pseudomonadota</taxon>
        <taxon>Gammaproteobacteria</taxon>
        <taxon>Enterobacterales</taxon>
        <taxon>Bruguierivoracaceae</taxon>
        <taxon>Biostraticola</taxon>
    </lineage>
</organism>
<comment type="similarity">
    <text evidence="1 7">Belongs to the transferase hexapeptide repeat family.</text>
</comment>
<dbReference type="InterPro" id="IPR011004">
    <property type="entry name" value="Trimer_LpxA-like_sf"/>
</dbReference>
<dbReference type="RefSeq" id="WP_131864317.1">
    <property type="nucleotide sequence ID" value="NZ_SMCR01000002.1"/>
</dbReference>
<dbReference type="InterPro" id="IPR024688">
    <property type="entry name" value="Mac_dom"/>
</dbReference>
<evidence type="ECO:0000313" key="10">
    <source>
        <dbReference type="Proteomes" id="UP000295719"/>
    </source>
</evidence>
<sequence length="188" mass="20451">MRAFDEMRAGRPYFINDEELCQIRFATRDRVDQFNALNARDTAAKRQLINSIFADVGEDVHFEKGLRVDYGRNTRIGSNVFINFNFVLLDCAPVQIGSNVFIGPDVQIYTAIHPLDPRERNLHLGSALPITIGNNVWIGGGAIILPGVTVGDGTTIGAGSVVSRSIPADSVACGNPCRVIKSVPHMGQ</sequence>
<dbReference type="EC" id="2.3.1.-" evidence="7"/>
<evidence type="ECO:0000256" key="5">
    <source>
        <dbReference type="ARBA" id="ARBA00023315"/>
    </source>
</evidence>
<dbReference type="FunFam" id="2.160.10.10:FF:000025">
    <property type="entry name" value="Hexapeptide-repeat containing-acetyltransferase"/>
    <property type="match status" value="1"/>
</dbReference>
<evidence type="ECO:0000256" key="1">
    <source>
        <dbReference type="ARBA" id="ARBA00007274"/>
    </source>
</evidence>
<evidence type="ECO:0000256" key="4">
    <source>
        <dbReference type="ARBA" id="ARBA00022737"/>
    </source>
</evidence>
<keyword evidence="2" id="KW-0536">Nodulation</keyword>
<dbReference type="Proteomes" id="UP000295719">
    <property type="component" value="Unassembled WGS sequence"/>
</dbReference>
<evidence type="ECO:0000256" key="7">
    <source>
        <dbReference type="RuleBase" id="RU367021"/>
    </source>
</evidence>
<accession>A0A4R3Z3P1</accession>
<dbReference type="Gene3D" id="2.160.10.10">
    <property type="entry name" value="Hexapeptide repeat proteins"/>
    <property type="match status" value="1"/>
</dbReference>
<feature type="domain" description="Maltose/galactoside acetyltransferase" evidence="8">
    <location>
        <begin position="4"/>
        <end position="58"/>
    </location>
</feature>
<dbReference type="AlphaFoldDB" id="A0A4R3Z3P1"/>
<comment type="caution">
    <text evidence="9">The sequence shown here is derived from an EMBL/GenBank/DDBJ whole genome shotgun (WGS) entry which is preliminary data.</text>
</comment>
<evidence type="ECO:0000313" key="9">
    <source>
        <dbReference type="EMBL" id="TCV98923.1"/>
    </source>
</evidence>
<evidence type="ECO:0000256" key="6">
    <source>
        <dbReference type="ARBA" id="ARBA00055587"/>
    </source>
</evidence>
<dbReference type="InterPro" id="IPR001451">
    <property type="entry name" value="Hexapep"/>
</dbReference>
<evidence type="ECO:0000259" key="8">
    <source>
        <dbReference type="SMART" id="SM01266"/>
    </source>
</evidence>
<dbReference type="PANTHER" id="PTHR43017">
    <property type="entry name" value="GALACTOSIDE O-ACETYLTRANSFERASE"/>
    <property type="match status" value="1"/>
</dbReference>
<dbReference type="PANTHER" id="PTHR43017:SF1">
    <property type="entry name" value="ACETYLTRANSFERASE YJL218W-RELATED"/>
    <property type="match status" value="1"/>
</dbReference>
<reference evidence="9 10" key="1">
    <citation type="submission" date="2019-03" db="EMBL/GenBank/DDBJ databases">
        <title>Genomic Encyclopedia of Type Strains, Phase IV (KMG-IV): sequencing the most valuable type-strain genomes for metagenomic binning, comparative biology and taxonomic classification.</title>
        <authorList>
            <person name="Goeker M."/>
        </authorList>
    </citation>
    <scope>NUCLEOTIDE SEQUENCE [LARGE SCALE GENOMIC DNA]</scope>
    <source>
        <strain evidence="9 10">DSM 19580</strain>
    </source>
</reference>
<dbReference type="EMBL" id="SMCR01000002">
    <property type="protein sequence ID" value="TCV98923.1"/>
    <property type="molecule type" value="Genomic_DNA"/>
</dbReference>
<dbReference type="InterPro" id="IPR039369">
    <property type="entry name" value="LacA-like"/>
</dbReference>
<keyword evidence="3 7" id="KW-0808">Transferase</keyword>